<gene>
    <name evidence="2" type="ORF">CSUB01_03787</name>
</gene>
<dbReference type="Proteomes" id="UP000027238">
    <property type="component" value="Unassembled WGS sequence"/>
</dbReference>
<dbReference type="HOGENOM" id="CLU_608329_0_0_1"/>
<reference evidence="3" key="1">
    <citation type="journal article" date="2014" name="Genome Announc.">
        <title>Draft genome sequence of Colletotrichum sublineola, a destructive pathogen of cultivated sorghum.</title>
        <authorList>
            <person name="Baroncelli R."/>
            <person name="Sanz-Martin J.M."/>
            <person name="Rech G.E."/>
            <person name="Sukno S.A."/>
            <person name="Thon M.R."/>
        </authorList>
    </citation>
    <scope>NUCLEOTIDE SEQUENCE [LARGE SCALE GENOMIC DNA]</scope>
    <source>
        <strain evidence="3">TX430BB</strain>
    </source>
</reference>
<evidence type="ECO:0000313" key="2">
    <source>
        <dbReference type="EMBL" id="KDN60213.1"/>
    </source>
</evidence>
<dbReference type="EMBL" id="JMSE01001539">
    <property type="protein sequence ID" value="KDN60213.1"/>
    <property type="molecule type" value="Genomic_DNA"/>
</dbReference>
<feature type="compositionally biased region" description="Low complexity" evidence="1">
    <location>
        <begin position="109"/>
        <end position="121"/>
    </location>
</feature>
<feature type="compositionally biased region" description="Low complexity" evidence="1">
    <location>
        <begin position="60"/>
        <end position="74"/>
    </location>
</feature>
<dbReference type="OrthoDB" id="4851746at2759"/>
<dbReference type="AlphaFoldDB" id="A0A066WTM0"/>
<sequence>MDVQVNNEELDGPAKIGEVDVPVNRGERDVQVKAEEEEEVYALPTRSSVQMPCALSLGASRTPSQTQRSSSSLLMQQANARPDRVAVHNNASAITASITPANLVGRQASANSSLPAPSSAPKLDIKTNVPPPRGSGARQSAPTKLQSVTAESKSVFKHQPVSRSGLNLTLDALVVPLSTLPSQPNKHIQNKRNPVSPMKTTKFMTGPVQPGVAVPFCKETRAGLNNEPHDDWIYTTSTGSIKKLPPMDSCGSWEISLPSKLDTAIYIDPYIDRLSRLLNVKIESTKSPPSIHVKLFESQFAEQAKHSYLLEEHTAMKWKAWAVLAAWADHLIRRSAPPAIPPIDLVSFVRNRLLTEGRHAKATAVNLLHERQVAMLLPEGHGTWQMPRLTPADLVPLPKPPPPGVQQPSLMPTKRLPQASKSEHKHLLSNDYSSSSSSDSSPEVQTKRLRRKS</sequence>
<keyword evidence="3" id="KW-1185">Reference proteome</keyword>
<accession>A0A066WTM0</accession>
<protein>
    <submittedName>
        <fullName evidence="2">Uncharacterized protein</fullName>
    </submittedName>
</protein>
<feature type="region of interest" description="Disordered" evidence="1">
    <location>
        <begin position="1"/>
        <end position="21"/>
    </location>
</feature>
<evidence type="ECO:0000256" key="1">
    <source>
        <dbReference type="SAM" id="MobiDB-lite"/>
    </source>
</evidence>
<feature type="region of interest" description="Disordered" evidence="1">
    <location>
        <begin position="58"/>
        <end position="81"/>
    </location>
</feature>
<comment type="caution">
    <text evidence="2">The sequence shown here is derived from an EMBL/GenBank/DDBJ whole genome shotgun (WGS) entry which is preliminary data.</text>
</comment>
<dbReference type="eggNOG" id="ENOG502T4IG">
    <property type="taxonomic scope" value="Eukaryota"/>
</dbReference>
<dbReference type="OMA" id="PFCKETR"/>
<organism evidence="2 3">
    <name type="scientific">Colletotrichum sublineola</name>
    <name type="common">Sorghum anthracnose fungus</name>
    <dbReference type="NCBI Taxonomy" id="1173701"/>
    <lineage>
        <taxon>Eukaryota</taxon>
        <taxon>Fungi</taxon>
        <taxon>Dikarya</taxon>
        <taxon>Ascomycota</taxon>
        <taxon>Pezizomycotina</taxon>
        <taxon>Sordariomycetes</taxon>
        <taxon>Hypocreomycetidae</taxon>
        <taxon>Glomerellales</taxon>
        <taxon>Glomerellaceae</taxon>
        <taxon>Colletotrichum</taxon>
        <taxon>Colletotrichum graminicola species complex</taxon>
    </lineage>
</organism>
<feature type="region of interest" description="Disordered" evidence="1">
    <location>
        <begin position="387"/>
        <end position="453"/>
    </location>
</feature>
<evidence type="ECO:0000313" key="3">
    <source>
        <dbReference type="Proteomes" id="UP000027238"/>
    </source>
</evidence>
<name>A0A066WTM0_COLSU</name>
<proteinExistence type="predicted"/>
<feature type="compositionally biased region" description="Polar residues" evidence="1">
    <location>
        <begin position="137"/>
        <end position="146"/>
    </location>
</feature>
<feature type="region of interest" description="Disordered" evidence="1">
    <location>
        <begin position="109"/>
        <end position="146"/>
    </location>
</feature>
<feature type="compositionally biased region" description="Low complexity" evidence="1">
    <location>
        <begin position="429"/>
        <end position="441"/>
    </location>
</feature>